<evidence type="ECO:0000313" key="2">
    <source>
        <dbReference type="Proteomes" id="UP000749646"/>
    </source>
</evidence>
<evidence type="ECO:0000313" key="1">
    <source>
        <dbReference type="EMBL" id="KAF9980708.1"/>
    </source>
</evidence>
<proteinExistence type="predicted"/>
<reference evidence="1" key="1">
    <citation type="journal article" date="2020" name="Fungal Divers.">
        <title>Resolving the Mortierellaceae phylogeny through synthesis of multi-gene phylogenetics and phylogenomics.</title>
        <authorList>
            <person name="Vandepol N."/>
            <person name="Liber J."/>
            <person name="Desiro A."/>
            <person name="Na H."/>
            <person name="Kennedy M."/>
            <person name="Barry K."/>
            <person name="Grigoriev I.V."/>
            <person name="Miller A.N."/>
            <person name="O'Donnell K."/>
            <person name="Stajich J.E."/>
            <person name="Bonito G."/>
        </authorList>
    </citation>
    <scope>NUCLEOTIDE SEQUENCE</scope>
    <source>
        <strain evidence="1">MES-2147</strain>
    </source>
</reference>
<feature type="non-terminal residue" evidence="1">
    <location>
        <position position="1"/>
    </location>
</feature>
<dbReference type="AlphaFoldDB" id="A0A9P6SLY6"/>
<gene>
    <name evidence="1" type="ORF">BGZ65_004771</name>
</gene>
<name>A0A9P6SLY6_9FUNG</name>
<keyword evidence="2" id="KW-1185">Reference proteome</keyword>
<organism evidence="1 2">
    <name type="scientific">Modicella reniformis</name>
    <dbReference type="NCBI Taxonomy" id="1440133"/>
    <lineage>
        <taxon>Eukaryota</taxon>
        <taxon>Fungi</taxon>
        <taxon>Fungi incertae sedis</taxon>
        <taxon>Mucoromycota</taxon>
        <taxon>Mortierellomycotina</taxon>
        <taxon>Mortierellomycetes</taxon>
        <taxon>Mortierellales</taxon>
        <taxon>Mortierellaceae</taxon>
        <taxon>Modicella</taxon>
    </lineage>
</organism>
<dbReference type="OrthoDB" id="2436419at2759"/>
<dbReference type="Proteomes" id="UP000749646">
    <property type="component" value="Unassembled WGS sequence"/>
</dbReference>
<accession>A0A9P6SLY6</accession>
<dbReference type="EMBL" id="JAAAHW010003801">
    <property type="protein sequence ID" value="KAF9980708.1"/>
    <property type="molecule type" value="Genomic_DNA"/>
</dbReference>
<protein>
    <submittedName>
        <fullName evidence="1">Uncharacterized protein</fullName>
    </submittedName>
</protein>
<comment type="caution">
    <text evidence="1">The sequence shown here is derived from an EMBL/GenBank/DDBJ whole genome shotgun (WGS) entry which is preliminary data.</text>
</comment>
<sequence length="266" mass="29269">SIRIDGFLLQLLAFKMDELNAVKYKRLPEDKLHRRITSTVGDTDHFLTEIRNIVRTEQDVRILWGCEPEEAKDVKIFGLDLGQACMAGANALLPSSMKPMTKTQSPEAVTQNPNLLHSQVLQLGCEADGQCINPRLRIEHKNARPINGSESTSGLRSISDIERLGIPGLVAKAPTFLSEGSEFRVRNMNALDVPVARVAGQDMFKLPTGVWVDVSGEQDVRAVEGLWYGGACLGRLVKIDGKLTSEKYVRILGDALQGSIEDWGMG</sequence>